<sequence>MTGNVSTLASGLHEGHLELVLSCCGLILAFVAGAVLSALLVNAGRRRHLASIYAR</sequence>
<dbReference type="InterPro" id="IPR010699">
    <property type="entry name" value="DUF1275"/>
</dbReference>
<keyword evidence="1" id="KW-1133">Transmembrane helix</keyword>
<protein>
    <submittedName>
        <fullName evidence="2">DUF1275 domain-containing protein</fullName>
    </submittedName>
</protein>
<dbReference type="RefSeq" id="WP_153431790.1">
    <property type="nucleotide sequence ID" value="NZ_WIPH01000054.1"/>
</dbReference>
<name>A0A7X1VNS2_9PROT</name>
<keyword evidence="1" id="KW-0812">Transmembrane</keyword>
<reference evidence="2 3" key="1">
    <citation type="submission" date="2019-10" db="EMBL/GenBank/DDBJ databases">
        <title>Gluconobacter aidae sp. nov., a novel species of acetic acid bacteria isolated in Thailand.</title>
        <authorList>
            <person name="Yukphan P."/>
            <person name="Charoenyingcharoen P."/>
            <person name="Malimas S."/>
            <person name="Muramatsu Y."/>
            <person name="Nakagawa Y."/>
            <person name="Tanasupawat S."/>
            <person name="Yamada Y."/>
        </authorList>
    </citation>
    <scope>NUCLEOTIDE SEQUENCE [LARGE SCALE GENOMIC DNA]</scope>
    <source>
        <strain evidence="2 3">AC10</strain>
    </source>
</reference>
<evidence type="ECO:0000313" key="3">
    <source>
        <dbReference type="Proteomes" id="UP000432209"/>
    </source>
</evidence>
<proteinExistence type="predicted"/>
<gene>
    <name evidence="2" type="ORF">GFJ39_13065</name>
</gene>
<keyword evidence="1" id="KW-0472">Membrane</keyword>
<accession>A0A7X1VNS2</accession>
<dbReference type="Pfam" id="PF06912">
    <property type="entry name" value="DUF1275"/>
    <property type="match status" value="1"/>
</dbReference>
<feature type="non-terminal residue" evidence="2">
    <location>
        <position position="55"/>
    </location>
</feature>
<evidence type="ECO:0000313" key="2">
    <source>
        <dbReference type="EMBL" id="MQS00094.1"/>
    </source>
</evidence>
<comment type="caution">
    <text evidence="2">The sequence shown here is derived from an EMBL/GenBank/DDBJ whole genome shotgun (WGS) entry which is preliminary data.</text>
</comment>
<feature type="transmembrane region" description="Helical" evidence="1">
    <location>
        <begin position="19"/>
        <end position="41"/>
    </location>
</feature>
<organism evidence="2 3">
    <name type="scientific">Gluconobacter aidae</name>
    <dbReference type="NCBI Taxonomy" id="2662454"/>
    <lineage>
        <taxon>Bacteria</taxon>
        <taxon>Pseudomonadati</taxon>
        <taxon>Pseudomonadota</taxon>
        <taxon>Alphaproteobacteria</taxon>
        <taxon>Acetobacterales</taxon>
        <taxon>Acetobacteraceae</taxon>
        <taxon>Gluconobacter</taxon>
    </lineage>
</organism>
<dbReference type="Proteomes" id="UP000432209">
    <property type="component" value="Unassembled WGS sequence"/>
</dbReference>
<keyword evidence="3" id="KW-1185">Reference proteome</keyword>
<evidence type="ECO:0000256" key="1">
    <source>
        <dbReference type="SAM" id="Phobius"/>
    </source>
</evidence>
<dbReference type="EMBL" id="WIPH01000054">
    <property type="protein sequence ID" value="MQS00094.1"/>
    <property type="molecule type" value="Genomic_DNA"/>
</dbReference>
<dbReference type="AlphaFoldDB" id="A0A7X1VNS2"/>